<evidence type="ECO:0000313" key="3">
    <source>
        <dbReference type="Proteomes" id="UP000315440"/>
    </source>
</evidence>
<evidence type="ECO:0008006" key="4">
    <source>
        <dbReference type="Google" id="ProtNLM"/>
    </source>
</evidence>
<reference evidence="2 3" key="1">
    <citation type="submission" date="2019-02" db="EMBL/GenBank/DDBJ databases">
        <title>Deep-cultivation of Planctomycetes and their phenomic and genomic characterization uncovers novel biology.</title>
        <authorList>
            <person name="Wiegand S."/>
            <person name="Jogler M."/>
            <person name="Boedeker C."/>
            <person name="Pinto D."/>
            <person name="Vollmers J."/>
            <person name="Rivas-Marin E."/>
            <person name="Kohn T."/>
            <person name="Peeters S.H."/>
            <person name="Heuer A."/>
            <person name="Rast P."/>
            <person name="Oberbeckmann S."/>
            <person name="Bunk B."/>
            <person name="Jeske O."/>
            <person name="Meyerdierks A."/>
            <person name="Storesund J.E."/>
            <person name="Kallscheuer N."/>
            <person name="Luecker S."/>
            <person name="Lage O.M."/>
            <person name="Pohl T."/>
            <person name="Merkel B.J."/>
            <person name="Hornburger P."/>
            <person name="Mueller R.-W."/>
            <person name="Bruemmer F."/>
            <person name="Labrenz M."/>
            <person name="Spormann A.M."/>
            <person name="Op Den Camp H."/>
            <person name="Overmann J."/>
            <person name="Amann R."/>
            <person name="Jetten M.S.M."/>
            <person name="Mascher T."/>
            <person name="Medema M.H."/>
            <person name="Devos D.P."/>
            <person name="Kaster A.-K."/>
            <person name="Ovreas L."/>
            <person name="Rohde M."/>
            <person name="Galperin M.Y."/>
            <person name="Jogler C."/>
        </authorList>
    </citation>
    <scope>NUCLEOTIDE SEQUENCE [LARGE SCALE GENOMIC DNA]</scope>
    <source>
        <strain evidence="2 3">Mal64</strain>
    </source>
</reference>
<dbReference type="RefSeq" id="WP_146401763.1">
    <property type="nucleotide sequence ID" value="NZ_SJPQ01000003.1"/>
</dbReference>
<evidence type="ECO:0000313" key="2">
    <source>
        <dbReference type="EMBL" id="TWT87538.1"/>
    </source>
</evidence>
<dbReference type="Proteomes" id="UP000315440">
    <property type="component" value="Unassembled WGS sequence"/>
</dbReference>
<evidence type="ECO:0000256" key="1">
    <source>
        <dbReference type="SAM" id="SignalP"/>
    </source>
</evidence>
<organism evidence="2 3">
    <name type="scientific">Pseudobythopirellula maris</name>
    <dbReference type="NCBI Taxonomy" id="2527991"/>
    <lineage>
        <taxon>Bacteria</taxon>
        <taxon>Pseudomonadati</taxon>
        <taxon>Planctomycetota</taxon>
        <taxon>Planctomycetia</taxon>
        <taxon>Pirellulales</taxon>
        <taxon>Lacipirellulaceae</taxon>
        <taxon>Pseudobythopirellula</taxon>
    </lineage>
</organism>
<accession>A0A5C5ZK75</accession>
<feature type="chain" id="PRO_5022932949" description="PEP-CTERM protein-sorting domain-containing protein" evidence="1">
    <location>
        <begin position="18"/>
        <end position="244"/>
    </location>
</feature>
<protein>
    <recommendedName>
        <fullName evidence="4">PEP-CTERM protein-sorting domain-containing protein</fullName>
    </recommendedName>
</protein>
<keyword evidence="3" id="KW-1185">Reference proteome</keyword>
<dbReference type="AlphaFoldDB" id="A0A5C5ZK75"/>
<comment type="caution">
    <text evidence="2">The sequence shown here is derived from an EMBL/GenBank/DDBJ whole genome shotgun (WGS) entry which is preliminary data.</text>
</comment>
<proteinExistence type="predicted"/>
<sequence precursor="true">MSMLRSLFLASVGVACAQVGLAAVSVQVTGMANGLARADFLTVNVGANNHFFAQNLDLGSPVGSPWLHEDLSIDSAVDPFVSHGFSVQNLAPTPTVFTFNTVVPIAPSLAGGTLVGGSIAITLLDANFDGVAGLASMPGAPVYSGEIDGFSTLPLLSSPFSMSVAFAGGVAVASDSVGLPGPTHPAGPALSTIGITHTFVLSPGDRATFNSFFVIEASPAIIPEPGMSVMFGGLLGFVFTNRRG</sequence>
<name>A0A5C5ZK75_9BACT</name>
<dbReference type="EMBL" id="SJPQ01000003">
    <property type="protein sequence ID" value="TWT87538.1"/>
    <property type="molecule type" value="Genomic_DNA"/>
</dbReference>
<feature type="signal peptide" evidence="1">
    <location>
        <begin position="1"/>
        <end position="17"/>
    </location>
</feature>
<dbReference type="PROSITE" id="PS51257">
    <property type="entry name" value="PROKAR_LIPOPROTEIN"/>
    <property type="match status" value="1"/>
</dbReference>
<gene>
    <name evidence="2" type="ORF">Mal64_30790</name>
</gene>
<keyword evidence="1" id="KW-0732">Signal</keyword>